<dbReference type="Proteomes" id="UP001283361">
    <property type="component" value="Unassembled WGS sequence"/>
</dbReference>
<evidence type="ECO:0000256" key="1">
    <source>
        <dbReference type="SAM" id="SignalP"/>
    </source>
</evidence>
<dbReference type="EMBL" id="JAWDGP010001363">
    <property type="protein sequence ID" value="KAK3792582.1"/>
    <property type="molecule type" value="Genomic_DNA"/>
</dbReference>
<gene>
    <name evidence="2" type="ORF">RRG08_009940</name>
</gene>
<keyword evidence="3" id="KW-1185">Reference proteome</keyword>
<comment type="caution">
    <text evidence="2">The sequence shown here is derived from an EMBL/GenBank/DDBJ whole genome shotgun (WGS) entry which is preliminary data.</text>
</comment>
<feature type="chain" id="PRO_5041932031" description="Secreted protein" evidence="1">
    <location>
        <begin position="26"/>
        <end position="85"/>
    </location>
</feature>
<proteinExistence type="predicted"/>
<organism evidence="2 3">
    <name type="scientific">Elysia crispata</name>
    <name type="common">lettuce slug</name>
    <dbReference type="NCBI Taxonomy" id="231223"/>
    <lineage>
        <taxon>Eukaryota</taxon>
        <taxon>Metazoa</taxon>
        <taxon>Spiralia</taxon>
        <taxon>Lophotrochozoa</taxon>
        <taxon>Mollusca</taxon>
        <taxon>Gastropoda</taxon>
        <taxon>Heterobranchia</taxon>
        <taxon>Euthyneura</taxon>
        <taxon>Panpulmonata</taxon>
        <taxon>Sacoglossa</taxon>
        <taxon>Placobranchoidea</taxon>
        <taxon>Plakobranchidae</taxon>
        <taxon>Elysia</taxon>
    </lineage>
</organism>
<sequence length="85" mass="9109">MYALVATSPGWLFVFSGFFCTNCDSTELVVIRKRVTFRPPGLPILVVVLYPPALGPLQGSTGSSAHSRNAITANLSSRQAWAPLS</sequence>
<feature type="signal peptide" evidence="1">
    <location>
        <begin position="1"/>
        <end position="25"/>
    </location>
</feature>
<protein>
    <recommendedName>
        <fullName evidence="4">Secreted protein</fullName>
    </recommendedName>
</protein>
<evidence type="ECO:0000313" key="3">
    <source>
        <dbReference type="Proteomes" id="UP001283361"/>
    </source>
</evidence>
<accession>A0AAE1ATL7</accession>
<name>A0AAE1ATL7_9GAST</name>
<dbReference type="AlphaFoldDB" id="A0AAE1ATL7"/>
<evidence type="ECO:0000313" key="2">
    <source>
        <dbReference type="EMBL" id="KAK3792582.1"/>
    </source>
</evidence>
<reference evidence="2" key="1">
    <citation type="journal article" date="2023" name="G3 (Bethesda)">
        <title>A reference genome for the long-term kleptoplast-retaining sea slug Elysia crispata morphotype clarki.</title>
        <authorList>
            <person name="Eastman K.E."/>
            <person name="Pendleton A.L."/>
            <person name="Shaikh M.A."/>
            <person name="Suttiyut T."/>
            <person name="Ogas R."/>
            <person name="Tomko P."/>
            <person name="Gavelis G."/>
            <person name="Widhalm J.R."/>
            <person name="Wisecaver J.H."/>
        </authorList>
    </citation>
    <scope>NUCLEOTIDE SEQUENCE</scope>
    <source>
        <strain evidence="2">ECLA1</strain>
    </source>
</reference>
<evidence type="ECO:0008006" key="4">
    <source>
        <dbReference type="Google" id="ProtNLM"/>
    </source>
</evidence>
<keyword evidence="1" id="KW-0732">Signal</keyword>